<proteinExistence type="predicted"/>
<gene>
    <name evidence="1" type="ORF">GUJ93_ZPchr0004g38957</name>
</gene>
<comment type="caution">
    <text evidence="1">The sequence shown here is derived from an EMBL/GenBank/DDBJ whole genome shotgun (WGS) entry which is preliminary data.</text>
</comment>
<accession>A0A8J5VZD1</accession>
<sequence length="103" mass="11623">MRCVYGCLIGERYLLGPESSSASSHRHQALRRVEHRRKLLHVTPGILFITEHSSRPALQPVCQVHFTVHVFSRKKCLADSFSLLLLLHHLGTSAGINFLLSTH</sequence>
<organism evidence="1 2">
    <name type="scientific">Zizania palustris</name>
    <name type="common">Northern wild rice</name>
    <dbReference type="NCBI Taxonomy" id="103762"/>
    <lineage>
        <taxon>Eukaryota</taxon>
        <taxon>Viridiplantae</taxon>
        <taxon>Streptophyta</taxon>
        <taxon>Embryophyta</taxon>
        <taxon>Tracheophyta</taxon>
        <taxon>Spermatophyta</taxon>
        <taxon>Magnoliopsida</taxon>
        <taxon>Liliopsida</taxon>
        <taxon>Poales</taxon>
        <taxon>Poaceae</taxon>
        <taxon>BOP clade</taxon>
        <taxon>Oryzoideae</taxon>
        <taxon>Oryzeae</taxon>
        <taxon>Zizaniinae</taxon>
        <taxon>Zizania</taxon>
    </lineage>
</organism>
<evidence type="ECO:0000313" key="1">
    <source>
        <dbReference type="EMBL" id="KAG8065103.1"/>
    </source>
</evidence>
<name>A0A8J5VZD1_ZIZPA</name>
<reference evidence="1" key="2">
    <citation type="submission" date="2021-02" db="EMBL/GenBank/DDBJ databases">
        <authorList>
            <person name="Kimball J.A."/>
            <person name="Haas M.W."/>
            <person name="Macchietto M."/>
            <person name="Kono T."/>
            <person name="Duquette J."/>
            <person name="Shao M."/>
        </authorList>
    </citation>
    <scope>NUCLEOTIDE SEQUENCE</scope>
    <source>
        <tissue evidence="1">Fresh leaf tissue</tissue>
    </source>
</reference>
<keyword evidence="2" id="KW-1185">Reference proteome</keyword>
<dbReference type="AlphaFoldDB" id="A0A8J5VZD1"/>
<protein>
    <submittedName>
        <fullName evidence="1">Uncharacterized protein</fullName>
    </submittedName>
</protein>
<evidence type="ECO:0000313" key="2">
    <source>
        <dbReference type="Proteomes" id="UP000729402"/>
    </source>
</evidence>
<dbReference type="EMBL" id="JAAALK010000285">
    <property type="protein sequence ID" value="KAG8065103.1"/>
    <property type="molecule type" value="Genomic_DNA"/>
</dbReference>
<reference evidence="1" key="1">
    <citation type="journal article" date="2021" name="bioRxiv">
        <title>Whole Genome Assembly and Annotation of Northern Wild Rice, Zizania palustris L., Supports a Whole Genome Duplication in the Zizania Genus.</title>
        <authorList>
            <person name="Haas M."/>
            <person name="Kono T."/>
            <person name="Macchietto M."/>
            <person name="Millas R."/>
            <person name="McGilp L."/>
            <person name="Shao M."/>
            <person name="Duquette J."/>
            <person name="Hirsch C.N."/>
            <person name="Kimball J."/>
        </authorList>
    </citation>
    <scope>NUCLEOTIDE SEQUENCE</scope>
    <source>
        <tissue evidence="1">Fresh leaf tissue</tissue>
    </source>
</reference>
<dbReference type="Proteomes" id="UP000729402">
    <property type="component" value="Unassembled WGS sequence"/>
</dbReference>